<dbReference type="CDD" id="cd00093">
    <property type="entry name" value="HTH_XRE"/>
    <property type="match status" value="1"/>
</dbReference>
<dbReference type="Pfam" id="PF01381">
    <property type="entry name" value="HTH_3"/>
    <property type="match status" value="1"/>
</dbReference>
<dbReference type="PROSITE" id="PS50943">
    <property type="entry name" value="HTH_CROC1"/>
    <property type="match status" value="1"/>
</dbReference>
<organism evidence="3 4">
    <name type="scientific">Aquimarina litoralis</name>
    <dbReference type="NCBI Taxonomy" id="584605"/>
    <lineage>
        <taxon>Bacteria</taxon>
        <taxon>Pseudomonadati</taxon>
        <taxon>Bacteroidota</taxon>
        <taxon>Flavobacteriia</taxon>
        <taxon>Flavobacteriales</taxon>
        <taxon>Flavobacteriaceae</taxon>
        <taxon>Aquimarina</taxon>
    </lineage>
</organism>
<dbReference type="InterPro" id="IPR010982">
    <property type="entry name" value="Lambda_DNA-bd_dom_sf"/>
</dbReference>
<feature type="compositionally biased region" description="Polar residues" evidence="1">
    <location>
        <begin position="95"/>
        <end position="115"/>
    </location>
</feature>
<evidence type="ECO:0000313" key="4">
    <source>
        <dbReference type="Proteomes" id="UP001501758"/>
    </source>
</evidence>
<evidence type="ECO:0000259" key="2">
    <source>
        <dbReference type="PROSITE" id="PS50943"/>
    </source>
</evidence>
<comment type="caution">
    <text evidence="3">The sequence shown here is derived from an EMBL/GenBank/DDBJ whole genome shotgun (WGS) entry which is preliminary data.</text>
</comment>
<feature type="domain" description="HTH cro/C1-type" evidence="2">
    <location>
        <begin position="11"/>
        <end position="63"/>
    </location>
</feature>
<protein>
    <submittedName>
        <fullName evidence="3">Helix-turn-helix transcriptional regulator</fullName>
    </submittedName>
</protein>
<gene>
    <name evidence="3" type="ORF">GCM10009430_20250</name>
</gene>
<dbReference type="SMART" id="SM00530">
    <property type="entry name" value="HTH_XRE"/>
    <property type="match status" value="1"/>
</dbReference>
<accession>A0ABN1IS24</accession>
<feature type="compositionally biased region" description="Polar residues" evidence="1">
    <location>
        <begin position="123"/>
        <end position="137"/>
    </location>
</feature>
<dbReference type="InterPro" id="IPR001387">
    <property type="entry name" value="Cro/C1-type_HTH"/>
</dbReference>
<name>A0ABN1IS24_9FLAO</name>
<proteinExistence type="predicted"/>
<dbReference type="EMBL" id="BAAAGE010000002">
    <property type="protein sequence ID" value="GAA0720267.1"/>
    <property type="molecule type" value="Genomic_DNA"/>
</dbReference>
<dbReference type="RefSeq" id="WP_343912203.1">
    <property type="nucleotide sequence ID" value="NZ_BAAAGE010000002.1"/>
</dbReference>
<dbReference type="SUPFAM" id="SSF47413">
    <property type="entry name" value="lambda repressor-like DNA-binding domains"/>
    <property type="match status" value="1"/>
</dbReference>
<feature type="region of interest" description="Disordered" evidence="1">
    <location>
        <begin position="76"/>
        <end position="137"/>
    </location>
</feature>
<dbReference type="Gene3D" id="1.10.260.40">
    <property type="entry name" value="lambda repressor-like DNA-binding domains"/>
    <property type="match status" value="1"/>
</dbReference>
<reference evidence="3 4" key="1">
    <citation type="journal article" date="2019" name="Int. J. Syst. Evol. Microbiol.">
        <title>The Global Catalogue of Microorganisms (GCM) 10K type strain sequencing project: providing services to taxonomists for standard genome sequencing and annotation.</title>
        <authorList>
            <consortium name="The Broad Institute Genomics Platform"/>
            <consortium name="The Broad Institute Genome Sequencing Center for Infectious Disease"/>
            <person name="Wu L."/>
            <person name="Ma J."/>
        </authorList>
    </citation>
    <scope>NUCLEOTIDE SEQUENCE [LARGE SCALE GENOMIC DNA]</scope>
    <source>
        <strain evidence="3 4">JCM 15974</strain>
    </source>
</reference>
<evidence type="ECO:0000313" key="3">
    <source>
        <dbReference type="EMBL" id="GAA0720267.1"/>
    </source>
</evidence>
<sequence length="161" mass="18054">MVNTTAFGKRIQEIMKFYHVSASGFADAMGVGRSSISHILSGRNKPSLDFVMKITEAYPEAELYWLLYGKGTFPKSENPVEKEEKVKPVNEIVPSSTPNPINESVSEQDLFSQSDTNEKDISSDQVTTPSLTQSKSNSSLHKEIEKIVFFYKDGTFEVYNN</sequence>
<feature type="compositionally biased region" description="Basic and acidic residues" evidence="1">
    <location>
        <begin position="78"/>
        <end position="88"/>
    </location>
</feature>
<evidence type="ECO:0000256" key="1">
    <source>
        <dbReference type="SAM" id="MobiDB-lite"/>
    </source>
</evidence>
<keyword evidence="4" id="KW-1185">Reference proteome</keyword>
<dbReference type="Proteomes" id="UP001501758">
    <property type="component" value="Unassembled WGS sequence"/>
</dbReference>